<evidence type="ECO:0000256" key="1">
    <source>
        <dbReference type="SAM" id="MobiDB-lite"/>
    </source>
</evidence>
<feature type="compositionally biased region" description="Polar residues" evidence="1">
    <location>
        <begin position="80"/>
        <end position="97"/>
    </location>
</feature>
<sequence length="559" mass="62933">MLGSVENPEGMVYDYYPAWDPIAAWNIRATVLPDTTATTLRAPCCSVTPAHASLTAQPSTPQCSPGIIIYSPSVNLNFSSQDSKPASGHENLNASSKNKGKTKTEAPDLLATAQGPLTRWSGAINFCVYQGGIRHGKDKGSARIQPPSGSSTSSRPVPMKAMAPLYKEACCSEKAAWKKRRSDEKELYRSLIQDVQGLVQEKALEIHEQTGKYSVWHIIDDIFQMYWLNANKKKQAVSMLLASGGYLLRSKLKLQRDQRENRLIGHHNVALAAFHNTQLTFDNVSEEMTRLAMHTGDEAFLVVVHSNMTHYNKPLVYQSSERVDEFLSLELKVSPDDFARKLEGYVISGVQGVVQNHAQQLLSQKKDLAALIKLKLDQCIGKQKVPRMMYTNFIEHITRKFQVVVKSWPQSIPFKSPSELATSTKVWVLTNAWELGTMHFYKMTSSEFKDWEASGAAGPVSRSEWQKARHLYRQTTDSLCLLPSDFCNVTNGCCCWECFFNSPTGLRDGFVNSYAEMLTEFSFRGRKKNRKRERMLAFHGRRDALTKVAKQTMPWVVLN</sequence>
<evidence type="ECO:0000313" key="2">
    <source>
        <dbReference type="EMBL" id="KAF9067578.1"/>
    </source>
</evidence>
<dbReference type="OrthoDB" id="3033638at2759"/>
<organism evidence="2 3">
    <name type="scientific">Rhodocollybia butyracea</name>
    <dbReference type="NCBI Taxonomy" id="206335"/>
    <lineage>
        <taxon>Eukaryota</taxon>
        <taxon>Fungi</taxon>
        <taxon>Dikarya</taxon>
        <taxon>Basidiomycota</taxon>
        <taxon>Agaricomycotina</taxon>
        <taxon>Agaricomycetes</taxon>
        <taxon>Agaricomycetidae</taxon>
        <taxon>Agaricales</taxon>
        <taxon>Marasmiineae</taxon>
        <taxon>Omphalotaceae</taxon>
        <taxon>Rhodocollybia</taxon>
    </lineage>
</organism>
<comment type="caution">
    <text evidence="2">The sequence shown here is derived from an EMBL/GenBank/DDBJ whole genome shotgun (WGS) entry which is preliminary data.</text>
</comment>
<proteinExistence type="predicted"/>
<accession>A0A9P5U774</accession>
<dbReference type="Proteomes" id="UP000772434">
    <property type="component" value="Unassembled WGS sequence"/>
</dbReference>
<reference evidence="2" key="1">
    <citation type="submission" date="2020-11" db="EMBL/GenBank/DDBJ databases">
        <authorList>
            <consortium name="DOE Joint Genome Institute"/>
            <person name="Ahrendt S."/>
            <person name="Riley R."/>
            <person name="Andreopoulos W."/>
            <person name="Labutti K."/>
            <person name="Pangilinan J."/>
            <person name="Ruiz-Duenas F.J."/>
            <person name="Barrasa J.M."/>
            <person name="Sanchez-Garcia M."/>
            <person name="Camarero S."/>
            <person name="Miyauchi S."/>
            <person name="Serrano A."/>
            <person name="Linde D."/>
            <person name="Babiker R."/>
            <person name="Drula E."/>
            <person name="Ayuso-Fernandez I."/>
            <person name="Pacheco R."/>
            <person name="Padilla G."/>
            <person name="Ferreira P."/>
            <person name="Barriuso J."/>
            <person name="Kellner H."/>
            <person name="Castanera R."/>
            <person name="Alfaro M."/>
            <person name="Ramirez L."/>
            <person name="Pisabarro A.G."/>
            <person name="Kuo A."/>
            <person name="Tritt A."/>
            <person name="Lipzen A."/>
            <person name="He G."/>
            <person name="Yan M."/>
            <person name="Ng V."/>
            <person name="Cullen D."/>
            <person name="Martin F."/>
            <person name="Rosso M.-N."/>
            <person name="Henrissat B."/>
            <person name="Hibbett D."/>
            <person name="Martinez A.T."/>
            <person name="Grigoriev I.V."/>
        </authorList>
    </citation>
    <scope>NUCLEOTIDE SEQUENCE</scope>
    <source>
        <strain evidence="2">AH 40177</strain>
    </source>
</reference>
<feature type="region of interest" description="Disordered" evidence="1">
    <location>
        <begin position="137"/>
        <end position="157"/>
    </location>
</feature>
<name>A0A9P5U774_9AGAR</name>
<feature type="region of interest" description="Disordered" evidence="1">
    <location>
        <begin position="80"/>
        <end position="104"/>
    </location>
</feature>
<evidence type="ECO:0000313" key="3">
    <source>
        <dbReference type="Proteomes" id="UP000772434"/>
    </source>
</evidence>
<keyword evidence="3" id="KW-1185">Reference proteome</keyword>
<protein>
    <submittedName>
        <fullName evidence="2">Uncharacterized protein</fullName>
    </submittedName>
</protein>
<dbReference type="AlphaFoldDB" id="A0A9P5U774"/>
<gene>
    <name evidence="2" type="ORF">BDP27DRAFT_1364781</name>
</gene>
<dbReference type="EMBL" id="JADNRY010000071">
    <property type="protein sequence ID" value="KAF9067578.1"/>
    <property type="molecule type" value="Genomic_DNA"/>
</dbReference>